<feature type="compositionally biased region" description="Acidic residues" evidence="1">
    <location>
        <begin position="694"/>
        <end position="706"/>
    </location>
</feature>
<dbReference type="InterPro" id="IPR028163">
    <property type="entry name" value="HAUS_6_N"/>
</dbReference>
<dbReference type="AlphaFoldDB" id="A0AAE8SSH6"/>
<feature type="compositionally biased region" description="Pro residues" evidence="1">
    <location>
        <begin position="614"/>
        <end position="625"/>
    </location>
</feature>
<evidence type="ECO:0000259" key="2">
    <source>
        <dbReference type="Pfam" id="PF14661"/>
    </source>
</evidence>
<feature type="domain" description="HAUS augmin-like complex subunit 6 N-terminal" evidence="2">
    <location>
        <begin position="71"/>
        <end position="301"/>
    </location>
</feature>
<feature type="region of interest" description="Disordered" evidence="1">
    <location>
        <begin position="1"/>
        <end position="37"/>
    </location>
</feature>
<sequence length="802" mass="89306">MASASSTAALGRARAGRLLPNPPKSQQPPQSSRGLVVPSVGPLSSGAGLSGLGAPSPVLGNVVQASNVELFLANLRILDLDLLEDWPEITVQTFASSAAGQRRRVQAVEWALYHLFRLWDPHETRSKLEPIFPPTDQVQSLNLRAALLRSLEQVKKNGFLGRDAVIRKTMLDECRGDRLEEVLATFSFAVVRKIISDRTEDAGVHPAVAQSLALENRGYSGERTELAVLKLAHQAVLSKSLREKNQARKVYGDFAELLSLKGRSITRRREQAKVMAERGGVKGVSEDEKLDVWRLVKNNWAGNERWMETLLYGDSNTRRDGLLSTPFDKVWRRVQAGRLSELDDRGSGLMEQLDSRVRVQQDRLRKWEGFRKSMLGDFQPPKAAAVADQTQSKKGLGLRFPDHQNLHLGRMSPRKEKEPSVVDLTPEYADLIASFERDLKELSQPKTMSLTALLPRPAPSKDRLSVGSHDVSTDAISELEDLEEEVPPPVEAPPPAVVTRLPQRKPSHRLTRSRKLAVEDIPRPDPVAEDERRPRALKDPPRPEPAPEDDRQPHVFKMTRPAPRAPLPERSVSPPDSPTPAPRPHPRGPSPIRNMLPDKSTRPNYPEPKTEPHSPSPSPPLPSDPPISLTQQQADDILSSISAASPSPTKPKPRHTLSLAERTRLSMSRGPRLNLSDDEDIPPLHRKPKLAPEPIEEDDKEPDNEDLVARTRRSMAGFDAARQKAQLERRRSARKSRREGSHFPRGADGGGHFAKVSEEDHEASVLAEELMEGQHNYEDVFMSRPKIKASPVPSPSKEFDQY</sequence>
<evidence type="ECO:0000313" key="4">
    <source>
        <dbReference type="Proteomes" id="UP001187682"/>
    </source>
</evidence>
<feature type="compositionally biased region" description="Pro residues" evidence="1">
    <location>
        <begin position="487"/>
        <end position="496"/>
    </location>
</feature>
<dbReference type="EMBL" id="ONZQ02000002">
    <property type="protein sequence ID" value="SPN98617.1"/>
    <property type="molecule type" value="Genomic_DNA"/>
</dbReference>
<evidence type="ECO:0000256" key="1">
    <source>
        <dbReference type="SAM" id="MobiDB-lite"/>
    </source>
</evidence>
<name>A0AAE8SSH6_9PEZI</name>
<reference evidence="3" key="1">
    <citation type="submission" date="2018-03" db="EMBL/GenBank/DDBJ databases">
        <authorList>
            <person name="Guldener U."/>
        </authorList>
    </citation>
    <scope>NUCLEOTIDE SEQUENCE</scope>
</reference>
<gene>
    <name evidence="3" type="ORF">DNG_01662</name>
</gene>
<feature type="compositionally biased region" description="Basic residues" evidence="1">
    <location>
        <begin position="502"/>
        <end position="515"/>
    </location>
</feature>
<organism evidence="3 4">
    <name type="scientific">Cephalotrichum gorgonifer</name>
    <dbReference type="NCBI Taxonomy" id="2041049"/>
    <lineage>
        <taxon>Eukaryota</taxon>
        <taxon>Fungi</taxon>
        <taxon>Dikarya</taxon>
        <taxon>Ascomycota</taxon>
        <taxon>Pezizomycotina</taxon>
        <taxon>Sordariomycetes</taxon>
        <taxon>Hypocreomycetidae</taxon>
        <taxon>Microascales</taxon>
        <taxon>Microascaceae</taxon>
        <taxon>Cephalotrichum</taxon>
    </lineage>
</organism>
<accession>A0AAE8SSH6</accession>
<dbReference type="Proteomes" id="UP001187682">
    <property type="component" value="Unassembled WGS sequence"/>
</dbReference>
<feature type="compositionally biased region" description="Basic and acidic residues" evidence="1">
    <location>
        <begin position="529"/>
        <end position="542"/>
    </location>
</feature>
<keyword evidence="4" id="KW-1185">Reference proteome</keyword>
<dbReference type="Pfam" id="PF14661">
    <property type="entry name" value="HAUS6_N"/>
    <property type="match status" value="1"/>
</dbReference>
<comment type="caution">
    <text evidence="3">The sequence shown here is derived from an EMBL/GenBank/DDBJ whole genome shotgun (WGS) entry which is preliminary data.</text>
</comment>
<protein>
    <recommendedName>
        <fullName evidence="2">HAUS augmin-like complex subunit 6 N-terminal domain-containing protein</fullName>
    </recommendedName>
</protein>
<dbReference type="PANTHER" id="PTHR48148:SF3">
    <property type="entry name" value="KERATINOCYTE PROLINE-RICH PROTEIN"/>
    <property type="match status" value="1"/>
</dbReference>
<feature type="region of interest" description="Disordered" evidence="1">
    <location>
        <begin position="450"/>
        <end position="761"/>
    </location>
</feature>
<evidence type="ECO:0000313" key="3">
    <source>
        <dbReference type="EMBL" id="SPN98617.1"/>
    </source>
</evidence>
<dbReference type="PANTHER" id="PTHR48148">
    <property type="entry name" value="KERATINOCYTE PROLINE-RICH PROTEIN"/>
    <property type="match status" value="1"/>
</dbReference>
<feature type="compositionally biased region" description="Pro residues" evidence="1">
    <location>
        <begin position="575"/>
        <end position="589"/>
    </location>
</feature>
<feature type="compositionally biased region" description="Low complexity" evidence="1">
    <location>
        <begin position="1"/>
        <end position="19"/>
    </location>
</feature>
<proteinExistence type="predicted"/>
<feature type="compositionally biased region" description="Acidic residues" evidence="1">
    <location>
        <begin position="477"/>
        <end position="486"/>
    </location>
</feature>
<feature type="compositionally biased region" description="Basic and acidic residues" evidence="1">
    <location>
        <begin position="721"/>
        <end position="730"/>
    </location>
</feature>
<feature type="compositionally biased region" description="Low complexity" evidence="1">
    <location>
        <begin position="27"/>
        <end position="37"/>
    </location>
</feature>